<dbReference type="Proteomes" id="UP001223802">
    <property type="component" value="Chromosome"/>
</dbReference>
<gene>
    <name evidence="2" type="ORF">PU634_08130</name>
</gene>
<sequence length="42" mass="4935">MEWLNHAWNAVWNYAGPVALGLLILWLVAKADDWLAKREKRD</sequence>
<name>A0AA50KS93_9GAMM</name>
<proteinExistence type="predicted"/>
<feature type="transmembrane region" description="Helical" evidence="1">
    <location>
        <begin position="12"/>
        <end position="29"/>
    </location>
</feature>
<keyword evidence="1" id="KW-1133">Transmembrane helix</keyword>
<keyword evidence="1" id="KW-0472">Membrane</keyword>
<dbReference type="AlphaFoldDB" id="A0AA50KS93"/>
<dbReference type="EMBL" id="CP118224">
    <property type="protein sequence ID" value="WMC12318.1"/>
    <property type="molecule type" value="Genomic_DNA"/>
</dbReference>
<dbReference type="KEGG" id="ope:PU634_08130"/>
<keyword evidence="3" id="KW-1185">Reference proteome</keyword>
<organism evidence="2 3">
    <name type="scientific">Oceanimonas pelagia</name>
    <dbReference type="NCBI Taxonomy" id="3028314"/>
    <lineage>
        <taxon>Bacteria</taxon>
        <taxon>Pseudomonadati</taxon>
        <taxon>Pseudomonadota</taxon>
        <taxon>Gammaproteobacteria</taxon>
        <taxon>Aeromonadales</taxon>
        <taxon>Aeromonadaceae</taxon>
        <taxon>Oceanimonas</taxon>
    </lineage>
</organism>
<reference evidence="2 3" key="1">
    <citation type="submission" date="2023-02" db="EMBL/GenBank/DDBJ databases">
        <title>Complete genome sequence of a novel bacterium Oceanimonas sp. NTOU-MSR1 isolated from marine coast sediment.</title>
        <authorList>
            <person name="Yang H.-T."/>
            <person name="Chen Y.-L."/>
            <person name="Ho Y.-N."/>
        </authorList>
    </citation>
    <scope>NUCLEOTIDE SEQUENCE [LARGE SCALE GENOMIC DNA]</scope>
    <source>
        <strain evidence="2 3">NTOU-MSR1</strain>
    </source>
</reference>
<evidence type="ECO:0000313" key="3">
    <source>
        <dbReference type="Proteomes" id="UP001223802"/>
    </source>
</evidence>
<keyword evidence="1" id="KW-0812">Transmembrane</keyword>
<dbReference type="RefSeq" id="WP_306763550.1">
    <property type="nucleotide sequence ID" value="NZ_CP118224.1"/>
</dbReference>
<accession>A0AA50KS93</accession>
<protein>
    <submittedName>
        <fullName evidence="2">Uncharacterized protein</fullName>
    </submittedName>
</protein>
<evidence type="ECO:0000313" key="2">
    <source>
        <dbReference type="EMBL" id="WMC12318.1"/>
    </source>
</evidence>
<evidence type="ECO:0000256" key="1">
    <source>
        <dbReference type="SAM" id="Phobius"/>
    </source>
</evidence>